<dbReference type="Proteomes" id="UP000606274">
    <property type="component" value="Unassembled WGS sequence"/>
</dbReference>
<feature type="compositionally biased region" description="Basic and acidic residues" evidence="1">
    <location>
        <begin position="393"/>
        <end position="403"/>
    </location>
</feature>
<dbReference type="PANTHER" id="PTHR11106">
    <property type="entry name" value="GANGLIOSIDE INDUCED DIFFERENTIATION ASSOCIATED PROTEIN 2-RELATED"/>
    <property type="match status" value="1"/>
</dbReference>
<dbReference type="Gene3D" id="3.40.220.10">
    <property type="entry name" value="Leucine Aminopeptidase, subunit E, domain 1"/>
    <property type="match status" value="1"/>
</dbReference>
<feature type="compositionally biased region" description="Polar residues" evidence="1">
    <location>
        <begin position="329"/>
        <end position="343"/>
    </location>
</feature>
<organism evidence="3 4">
    <name type="scientific">Silurus meridionalis</name>
    <name type="common">Southern catfish</name>
    <name type="synonym">Silurus soldatovi meridionalis</name>
    <dbReference type="NCBI Taxonomy" id="175797"/>
    <lineage>
        <taxon>Eukaryota</taxon>
        <taxon>Metazoa</taxon>
        <taxon>Chordata</taxon>
        <taxon>Craniata</taxon>
        <taxon>Vertebrata</taxon>
        <taxon>Euteleostomi</taxon>
        <taxon>Actinopterygii</taxon>
        <taxon>Neopterygii</taxon>
        <taxon>Teleostei</taxon>
        <taxon>Ostariophysi</taxon>
        <taxon>Siluriformes</taxon>
        <taxon>Siluridae</taxon>
        <taxon>Silurus</taxon>
    </lineage>
</organism>
<sequence length="403" mass="45049">MSKKKKEWKTEKERLLSLGQEERRKEYGDNYVALDNIFTWRHHHRANSSLLGGGGVDGCIHRAAGHYLYEECHSLNGCETGKAKITCGYDLPAKYVIHTVGPIARGNVGPVQREDLASCYKSSLKLVKDYSLRSVAFPCISTGIYGFPNEPAADIALDTVRDWLMENKDKIDRIIFCVFLENDYGIYNRKMSDYFPTDNEECEEGNEAHTEDDANQNDTDDVYMESQPDQDVEMFSQADVDEDRLDTPNLQPEICSSVPETAAKEINTERSEPEDEKAAGDGKPQQEKEKHEEKKSDSEEGVEKETSAGEKSKDVPADTKQEDDEEDQVTSINSKQADGQESVETMEVEGAATEENTTRDITKSEGEVKHQDKSPAETNQATQTDISQSKDGSSSDKGEPSKE</sequence>
<feature type="region of interest" description="Disordered" evidence="1">
    <location>
        <begin position="198"/>
        <end position="223"/>
    </location>
</feature>
<dbReference type="SUPFAM" id="SSF52949">
    <property type="entry name" value="Macro domain-like"/>
    <property type="match status" value="1"/>
</dbReference>
<dbReference type="PANTHER" id="PTHR11106:SF104">
    <property type="entry name" value="ADP-RIBOSE GLYCOHYDROLASE MACROD2"/>
    <property type="match status" value="1"/>
</dbReference>
<accession>A0A8T0BUX3</accession>
<evidence type="ECO:0000256" key="1">
    <source>
        <dbReference type="SAM" id="MobiDB-lite"/>
    </source>
</evidence>
<feature type="compositionally biased region" description="Basic and acidic residues" evidence="1">
    <location>
        <begin position="262"/>
        <end position="320"/>
    </location>
</feature>
<dbReference type="EMBL" id="JABFDY010000002">
    <property type="protein sequence ID" value="KAF7710899.1"/>
    <property type="molecule type" value="Genomic_DNA"/>
</dbReference>
<dbReference type="GO" id="GO:0140291">
    <property type="term" value="P:peptidyl-glutamate ADP-deribosylation"/>
    <property type="evidence" value="ECO:0007669"/>
    <property type="project" value="TreeGrafter"/>
</dbReference>
<dbReference type="SMART" id="SM00506">
    <property type="entry name" value="A1pp"/>
    <property type="match status" value="1"/>
</dbReference>
<comment type="caution">
    <text evidence="3">The sequence shown here is derived from an EMBL/GenBank/DDBJ whole genome shotgun (WGS) entry which is preliminary data.</text>
</comment>
<dbReference type="GO" id="GO:0005654">
    <property type="term" value="C:nucleoplasm"/>
    <property type="evidence" value="ECO:0007669"/>
    <property type="project" value="TreeGrafter"/>
</dbReference>
<feature type="compositionally biased region" description="Acidic residues" evidence="1">
    <location>
        <begin position="213"/>
        <end position="223"/>
    </location>
</feature>
<evidence type="ECO:0000313" key="3">
    <source>
        <dbReference type="EMBL" id="KAF7710899.1"/>
    </source>
</evidence>
<dbReference type="CDD" id="cd02908">
    <property type="entry name" value="Macro_OAADPr_deacetylase"/>
    <property type="match status" value="1"/>
</dbReference>
<evidence type="ECO:0000259" key="2">
    <source>
        <dbReference type="PROSITE" id="PS51154"/>
    </source>
</evidence>
<dbReference type="InterPro" id="IPR002589">
    <property type="entry name" value="Macro_dom"/>
</dbReference>
<gene>
    <name evidence="3" type="ORF">HF521_009771</name>
</gene>
<name>A0A8T0BUX3_SILME</name>
<dbReference type="InterPro" id="IPR043472">
    <property type="entry name" value="Macro_dom-like"/>
</dbReference>
<feature type="domain" description="Macro" evidence="2">
    <location>
        <begin position="1"/>
        <end position="195"/>
    </location>
</feature>
<dbReference type="GO" id="GO:0140293">
    <property type="term" value="F:ADP-ribosylglutamate hydrolase activity"/>
    <property type="evidence" value="ECO:0007669"/>
    <property type="project" value="TreeGrafter"/>
</dbReference>
<feature type="compositionally biased region" description="Basic and acidic residues" evidence="1">
    <location>
        <begin position="356"/>
        <end position="375"/>
    </location>
</feature>
<feature type="compositionally biased region" description="Polar residues" evidence="1">
    <location>
        <begin position="376"/>
        <end position="386"/>
    </location>
</feature>
<dbReference type="GO" id="GO:0042278">
    <property type="term" value="P:purine nucleoside metabolic process"/>
    <property type="evidence" value="ECO:0007669"/>
    <property type="project" value="TreeGrafter"/>
</dbReference>
<dbReference type="GO" id="GO:0006974">
    <property type="term" value="P:DNA damage response"/>
    <property type="evidence" value="ECO:0007669"/>
    <property type="project" value="TreeGrafter"/>
</dbReference>
<protein>
    <recommendedName>
        <fullName evidence="2">Macro domain-containing protein</fullName>
    </recommendedName>
</protein>
<dbReference type="AlphaFoldDB" id="A0A8T0BUX3"/>
<dbReference type="Pfam" id="PF01661">
    <property type="entry name" value="Macro"/>
    <property type="match status" value="1"/>
</dbReference>
<evidence type="ECO:0000313" key="4">
    <source>
        <dbReference type="Proteomes" id="UP000606274"/>
    </source>
</evidence>
<keyword evidence="4" id="KW-1185">Reference proteome</keyword>
<proteinExistence type="predicted"/>
<feature type="region of interest" description="Disordered" evidence="1">
    <location>
        <begin position="245"/>
        <end position="403"/>
    </location>
</feature>
<reference evidence="3" key="1">
    <citation type="submission" date="2020-08" db="EMBL/GenBank/DDBJ databases">
        <title>Chromosome-level assembly of Southern catfish (Silurus meridionalis) provides insights into visual adaptation to the nocturnal and benthic lifestyles.</title>
        <authorList>
            <person name="Zhang Y."/>
            <person name="Wang D."/>
            <person name="Peng Z."/>
        </authorList>
    </citation>
    <scope>NUCLEOTIDE SEQUENCE</scope>
    <source>
        <strain evidence="3">SWU-2019-XX</strain>
        <tissue evidence="3">Muscle</tissue>
    </source>
</reference>
<dbReference type="PROSITE" id="PS51154">
    <property type="entry name" value="MACRO"/>
    <property type="match status" value="1"/>
</dbReference>